<keyword evidence="1" id="KW-0547">Nucleotide-binding</keyword>
<dbReference type="GO" id="GO:0005524">
    <property type="term" value="F:ATP binding"/>
    <property type="evidence" value="ECO:0007669"/>
    <property type="project" value="UniProtKB-KW"/>
</dbReference>
<dbReference type="Pfam" id="PF00271">
    <property type="entry name" value="Helicase_C"/>
    <property type="match status" value="1"/>
</dbReference>
<dbReference type="GO" id="GO:0016787">
    <property type="term" value="F:hydrolase activity"/>
    <property type="evidence" value="ECO:0007669"/>
    <property type="project" value="UniProtKB-KW"/>
</dbReference>
<name>A0A1B7LUU3_9MICC</name>
<dbReference type="GO" id="GO:0003678">
    <property type="term" value="F:DNA helicase activity"/>
    <property type="evidence" value="ECO:0007669"/>
    <property type="project" value="TreeGrafter"/>
</dbReference>
<evidence type="ECO:0000256" key="4">
    <source>
        <dbReference type="ARBA" id="ARBA00022806"/>
    </source>
</evidence>
<dbReference type="Pfam" id="PF17191">
    <property type="entry name" value="RecG_wedge"/>
    <property type="match status" value="1"/>
</dbReference>
<dbReference type="Proteomes" id="UP000078292">
    <property type="component" value="Unassembled WGS sequence"/>
</dbReference>
<keyword evidence="6" id="KW-0238">DNA-binding</keyword>
<proteinExistence type="predicted"/>
<dbReference type="InterPro" id="IPR001650">
    <property type="entry name" value="Helicase_C-like"/>
</dbReference>
<dbReference type="Gene3D" id="2.40.50.140">
    <property type="entry name" value="Nucleic acid-binding proteins"/>
    <property type="match status" value="1"/>
</dbReference>
<dbReference type="InterPro" id="IPR047112">
    <property type="entry name" value="RecG/Mfd"/>
</dbReference>
<dbReference type="InterPro" id="IPR014001">
    <property type="entry name" value="Helicase_ATP-bd"/>
</dbReference>
<evidence type="ECO:0000256" key="1">
    <source>
        <dbReference type="ARBA" id="ARBA00022741"/>
    </source>
</evidence>
<dbReference type="Pfam" id="PF19833">
    <property type="entry name" value="RecG_dom3_C"/>
    <property type="match status" value="1"/>
</dbReference>
<dbReference type="InterPro" id="IPR027417">
    <property type="entry name" value="P-loop_NTPase"/>
</dbReference>
<dbReference type="PROSITE" id="PS51192">
    <property type="entry name" value="HELICASE_ATP_BIND_1"/>
    <property type="match status" value="1"/>
</dbReference>
<dbReference type="InterPro" id="IPR033454">
    <property type="entry name" value="RecG_wedge"/>
</dbReference>
<keyword evidence="3" id="KW-0378">Hydrolase</keyword>
<dbReference type="SMART" id="SM00487">
    <property type="entry name" value="DEXDc"/>
    <property type="match status" value="1"/>
</dbReference>
<protein>
    <recommendedName>
        <fullName evidence="8">Probable DNA 3'-5' helicase RecG</fullName>
    </recommendedName>
</protein>
<dbReference type="SMART" id="SM00490">
    <property type="entry name" value="HELICc"/>
    <property type="match status" value="1"/>
</dbReference>
<dbReference type="SUPFAM" id="SSF52540">
    <property type="entry name" value="P-loop containing nucleoside triphosphate hydrolases"/>
    <property type="match status" value="2"/>
</dbReference>
<dbReference type="InterPro" id="IPR045562">
    <property type="entry name" value="RecG_dom3_C"/>
</dbReference>
<dbReference type="Gene3D" id="3.40.50.300">
    <property type="entry name" value="P-loop containing nucleotide triphosphate hydrolases"/>
    <property type="match status" value="2"/>
</dbReference>
<accession>A0A1B7LUU3</accession>
<dbReference type="SUPFAM" id="SSF50249">
    <property type="entry name" value="Nucleic acid-binding proteins"/>
    <property type="match status" value="1"/>
</dbReference>
<dbReference type="PANTHER" id="PTHR47964">
    <property type="entry name" value="ATP-DEPENDENT DNA HELICASE HOMOLOG RECG, CHLOROPLASTIC"/>
    <property type="match status" value="1"/>
</dbReference>
<evidence type="ECO:0000256" key="7">
    <source>
        <dbReference type="ARBA" id="ARBA00023204"/>
    </source>
</evidence>
<dbReference type="InterPro" id="IPR012340">
    <property type="entry name" value="NA-bd_OB-fold"/>
</dbReference>
<evidence type="ECO:0000259" key="10">
    <source>
        <dbReference type="PROSITE" id="PS51194"/>
    </source>
</evidence>
<dbReference type="PROSITE" id="PS51194">
    <property type="entry name" value="HELICASE_CTER"/>
    <property type="match status" value="1"/>
</dbReference>
<dbReference type="InterPro" id="IPR011545">
    <property type="entry name" value="DEAD/DEAH_box_helicase_dom"/>
</dbReference>
<feature type="domain" description="Helicase ATP-binding" evidence="9">
    <location>
        <begin position="287"/>
        <end position="460"/>
    </location>
</feature>
<evidence type="ECO:0000256" key="8">
    <source>
        <dbReference type="ARBA" id="ARBA00049819"/>
    </source>
</evidence>
<keyword evidence="2" id="KW-0227">DNA damage</keyword>
<dbReference type="GO" id="GO:0003677">
    <property type="term" value="F:DNA binding"/>
    <property type="evidence" value="ECO:0007669"/>
    <property type="project" value="UniProtKB-KW"/>
</dbReference>
<keyword evidence="4 11" id="KW-0347">Helicase</keyword>
<keyword evidence="12" id="KW-1185">Reference proteome</keyword>
<evidence type="ECO:0000313" key="11">
    <source>
        <dbReference type="EMBL" id="OAV51211.1"/>
    </source>
</evidence>
<evidence type="ECO:0000256" key="3">
    <source>
        <dbReference type="ARBA" id="ARBA00022801"/>
    </source>
</evidence>
<dbReference type="AlphaFoldDB" id="A0A1B7LUU3"/>
<dbReference type="EMBL" id="LXEY01000116">
    <property type="protein sequence ID" value="OAV51211.1"/>
    <property type="molecule type" value="Genomic_DNA"/>
</dbReference>
<keyword evidence="5" id="KW-0067">ATP-binding</keyword>
<dbReference type="Pfam" id="PF00270">
    <property type="entry name" value="DEAD"/>
    <property type="match status" value="1"/>
</dbReference>
<evidence type="ECO:0000256" key="6">
    <source>
        <dbReference type="ARBA" id="ARBA00023125"/>
    </source>
</evidence>
<keyword evidence="7" id="KW-0234">DNA repair</keyword>
<gene>
    <name evidence="11" type="ORF">A6F49_02170</name>
</gene>
<dbReference type="STRING" id="1837282.A6F49_02170"/>
<reference evidence="11 12" key="1">
    <citation type="submission" date="2016-04" db="EMBL/GenBank/DDBJ databases">
        <title>First whole genome shotgun sequence of the bacterium Enteractinococcus sp. strain UASWS1574.</title>
        <authorList>
            <person name="Crovadore J."/>
            <person name="Chablais R."/>
            <person name="Lefort F."/>
        </authorList>
    </citation>
    <scope>NUCLEOTIDE SEQUENCE [LARGE SCALE GENOMIC DNA]</scope>
    <source>
        <strain evidence="11 12">UASWS1574</strain>
    </source>
</reference>
<dbReference type="CDD" id="cd04488">
    <property type="entry name" value="RecG_wedge_OBF"/>
    <property type="match status" value="1"/>
</dbReference>
<evidence type="ECO:0000313" key="12">
    <source>
        <dbReference type="Proteomes" id="UP000078292"/>
    </source>
</evidence>
<dbReference type="GO" id="GO:0006281">
    <property type="term" value="P:DNA repair"/>
    <property type="evidence" value="ECO:0007669"/>
    <property type="project" value="UniProtKB-KW"/>
</dbReference>
<sequence length="732" mass="79367">MDPFNQPLAPLLGNKTAEHLAKHLGITTTGHALNYFPRRYIERGELTPIVQLPLGEQVTVIARVLTATNRPMRARKGFLVDVTVTDEASDTGLPGTLSMAFFNGWAAKDQLTPGTLAMFHGKTSTYRGELTLTNPDFTVLPEEHEHSHTDLAPIPVYPAKSKVPSWTIRSAIELVLDAINWAAISDPVPQDFLTELNQDLPALSVAYQHIHRPENLSQAAAARRRFAAQEALILQTLLARRRLRNRTIIPATAYAPVDHGILAHLDAQLPFELTGGQQDAGAEIAAELNSEHPMSRLLQGEVGSGKTLVALRAMAQVVDAGAQAVLVAPTEVLAGQHYRSITNTLGPLATAGQLTSWQGPSTEVVLLTGSMTTGQKQEALLKITTGQAGIVIATHAIFSDNVHFADLGLVVIDEQHRFGVDQREALRQANPGVHMLVMTATPIPRSVAMTVFGDLDVTVLYGLPSGRKPVTTYLARMAHGPRIIQRVWEIIAEEIAAGRQAFVVCPKIDPSDTAGHDDADDLSSDAHAANVAEITETLRNIPVFASATVDSLHGRQDQQTQDEIMGEFVARQIDILVATTIIEVGVDVPNATVMAILDPEYFGLSTLHQLRGRVGRGEAAARCFLATRLPDHHPSLDRLAIIESTEDGFEIAKADVQQRGEGDVLGAAQHGYASQLKVLRVIQHAELINDAANWVNQALSTDEKLTAYPQLVAAVEEWEAAHEESSDYLEKN</sequence>
<dbReference type="PANTHER" id="PTHR47964:SF1">
    <property type="entry name" value="ATP-DEPENDENT DNA HELICASE HOMOLOG RECG, CHLOROPLASTIC"/>
    <property type="match status" value="1"/>
</dbReference>
<evidence type="ECO:0000256" key="5">
    <source>
        <dbReference type="ARBA" id="ARBA00022840"/>
    </source>
</evidence>
<evidence type="ECO:0000259" key="9">
    <source>
        <dbReference type="PROSITE" id="PS51192"/>
    </source>
</evidence>
<evidence type="ECO:0000256" key="2">
    <source>
        <dbReference type="ARBA" id="ARBA00022763"/>
    </source>
</evidence>
<dbReference type="OrthoDB" id="9804325at2"/>
<organism evidence="11 12">
    <name type="scientific">Enteractinococcus helveticum</name>
    <dbReference type="NCBI Taxonomy" id="1837282"/>
    <lineage>
        <taxon>Bacteria</taxon>
        <taxon>Bacillati</taxon>
        <taxon>Actinomycetota</taxon>
        <taxon>Actinomycetes</taxon>
        <taxon>Micrococcales</taxon>
        <taxon>Micrococcaceae</taxon>
    </lineage>
</organism>
<feature type="domain" description="Helicase C-terminal" evidence="10">
    <location>
        <begin position="482"/>
        <end position="657"/>
    </location>
</feature>
<comment type="caution">
    <text evidence="11">The sequence shown here is derived from an EMBL/GenBank/DDBJ whole genome shotgun (WGS) entry which is preliminary data.</text>
</comment>